<dbReference type="InterPro" id="IPR029063">
    <property type="entry name" value="SAM-dependent_MTases_sf"/>
</dbReference>
<dbReference type="InterPro" id="IPR035094">
    <property type="entry name" value="EgtD"/>
</dbReference>
<dbReference type="Proteomes" id="UP000324233">
    <property type="component" value="Chromosome"/>
</dbReference>
<feature type="domain" description="Histidine-specific methyltransferase SAM-dependent" evidence="3">
    <location>
        <begin position="42"/>
        <end position="352"/>
    </location>
</feature>
<dbReference type="GO" id="GO:0032259">
    <property type="term" value="P:methylation"/>
    <property type="evidence" value="ECO:0007669"/>
    <property type="project" value="UniProtKB-KW"/>
</dbReference>
<proteinExistence type="predicted"/>
<dbReference type="SUPFAM" id="SSF53335">
    <property type="entry name" value="S-adenosyl-L-methionine-dependent methyltransferases"/>
    <property type="match status" value="1"/>
</dbReference>
<dbReference type="GO" id="GO:0052706">
    <property type="term" value="F:L-histidine N(alpha)-methyltransferase activity"/>
    <property type="evidence" value="ECO:0007669"/>
    <property type="project" value="UniProtKB-EC"/>
</dbReference>
<protein>
    <submittedName>
        <fullName evidence="4">Histidine-specific methyltransferase EgtD</fullName>
        <ecNumber evidence="4">2.1.1.44</ecNumber>
    </submittedName>
</protein>
<evidence type="ECO:0000259" key="3">
    <source>
        <dbReference type="Pfam" id="PF10017"/>
    </source>
</evidence>
<dbReference type="PANTHER" id="PTHR43397">
    <property type="entry name" value="ERGOTHIONEINE BIOSYNTHESIS PROTEIN 1"/>
    <property type="match status" value="1"/>
</dbReference>
<evidence type="ECO:0000256" key="1">
    <source>
        <dbReference type="ARBA" id="ARBA00022603"/>
    </source>
</evidence>
<dbReference type="PANTHER" id="PTHR43397:SF1">
    <property type="entry name" value="ERGOTHIONEINE BIOSYNTHESIS PROTEIN 1"/>
    <property type="match status" value="1"/>
</dbReference>
<gene>
    <name evidence="4" type="primary">egtD</name>
    <name evidence="4" type="ORF">OJF2_66990</name>
</gene>
<keyword evidence="1 4" id="KW-0489">Methyltransferase</keyword>
<keyword evidence="5" id="KW-1185">Reference proteome</keyword>
<organism evidence="4 5">
    <name type="scientific">Aquisphaera giovannonii</name>
    <dbReference type="NCBI Taxonomy" id="406548"/>
    <lineage>
        <taxon>Bacteria</taxon>
        <taxon>Pseudomonadati</taxon>
        <taxon>Planctomycetota</taxon>
        <taxon>Planctomycetia</taxon>
        <taxon>Isosphaerales</taxon>
        <taxon>Isosphaeraceae</taxon>
        <taxon>Aquisphaera</taxon>
    </lineage>
</organism>
<sequence length="355" mass="39319">MSVSAFHEAPSQGLLIDSSPSLPNIMHLLEPRNSREHVEAFAAAVRAGLSREPKTLPFEYFYDDEGSRLFEAICKLPEYYVTRTEDAILRRHAPDMVKCLRRADGPLGEPTLVELGSGSAVKTRRLLAAALKRCGRLDYVPIDVSASALEESAGQLARKFPGLGITGYVADYRRGLERIMATAAGPRLIVFLGSSLGNYTMEGASDLLSMIGGLMGESDRLLLGTDMAKDAPLLEAAYDDSMGVTAAFNLNLLHRMNRELAADFRPDGFRHRAVYRPDRGRVEMHLVSLRDQSVQIPAARIAVRFREGETIHTESSHKYTLGMLAELRGAAGFVEESAWTDHRGWFRLQLWRRAG</sequence>
<dbReference type="NCBIfam" id="TIGR03438">
    <property type="entry name" value="egtD_ergothio"/>
    <property type="match status" value="1"/>
</dbReference>
<dbReference type="EMBL" id="CP042997">
    <property type="protein sequence ID" value="QEH38101.1"/>
    <property type="molecule type" value="Genomic_DNA"/>
</dbReference>
<dbReference type="PIRSF" id="PIRSF018005">
    <property type="entry name" value="UCP018005"/>
    <property type="match status" value="1"/>
</dbReference>
<dbReference type="InterPro" id="IPR019257">
    <property type="entry name" value="MeTrfase_dom"/>
</dbReference>
<evidence type="ECO:0000313" key="4">
    <source>
        <dbReference type="EMBL" id="QEH38101.1"/>
    </source>
</evidence>
<keyword evidence="2 4" id="KW-0808">Transferase</keyword>
<dbReference type="InterPro" id="IPR017804">
    <property type="entry name" value="MeTrfase_EgtD-like"/>
</dbReference>
<dbReference type="AlphaFoldDB" id="A0A5B9WDR3"/>
<evidence type="ECO:0000256" key="2">
    <source>
        <dbReference type="ARBA" id="ARBA00022679"/>
    </source>
</evidence>
<dbReference type="Gene3D" id="3.40.50.150">
    <property type="entry name" value="Vaccinia Virus protein VP39"/>
    <property type="match status" value="1"/>
</dbReference>
<evidence type="ECO:0000313" key="5">
    <source>
        <dbReference type="Proteomes" id="UP000324233"/>
    </source>
</evidence>
<dbReference type="EC" id="2.1.1.44" evidence="4"/>
<name>A0A5B9WDR3_9BACT</name>
<dbReference type="KEGG" id="agv:OJF2_66990"/>
<dbReference type="Pfam" id="PF10017">
    <property type="entry name" value="Methyltransf_33"/>
    <property type="match status" value="1"/>
</dbReference>
<accession>A0A5B9WDR3</accession>
<dbReference type="InterPro" id="IPR051128">
    <property type="entry name" value="EgtD_Methyltrsf_superfamily"/>
</dbReference>
<reference evidence="4 5" key="1">
    <citation type="submission" date="2019-08" db="EMBL/GenBank/DDBJ databases">
        <title>Deep-cultivation of Planctomycetes and their phenomic and genomic characterization uncovers novel biology.</title>
        <authorList>
            <person name="Wiegand S."/>
            <person name="Jogler M."/>
            <person name="Boedeker C."/>
            <person name="Pinto D."/>
            <person name="Vollmers J."/>
            <person name="Rivas-Marin E."/>
            <person name="Kohn T."/>
            <person name="Peeters S.H."/>
            <person name="Heuer A."/>
            <person name="Rast P."/>
            <person name="Oberbeckmann S."/>
            <person name="Bunk B."/>
            <person name="Jeske O."/>
            <person name="Meyerdierks A."/>
            <person name="Storesund J.E."/>
            <person name="Kallscheuer N."/>
            <person name="Luecker S."/>
            <person name="Lage O.M."/>
            <person name="Pohl T."/>
            <person name="Merkel B.J."/>
            <person name="Hornburger P."/>
            <person name="Mueller R.-W."/>
            <person name="Bruemmer F."/>
            <person name="Labrenz M."/>
            <person name="Spormann A.M."/>
            <person name="Op den Camp H."/>
            <person name="Overmann J."/>
            <person name="Amann R."/>
            <person name="Jetten M.S.M."/>
            <person name="Mascher T."/>
            <person name="Medema M.H."/>
            <person name="Devos D.P."/>
            <person name="Kaster A.-K."/>
            <person name="Ovreas L."/>
            <person name="Rohde M."/>
            <person name="Galperin M.Y."/>
            <person name="Jogler C."/>
        </authorList>
    </citation>
    <scope>NUCLEOTIDE SEQUENCE [LARGE SCALE GENOMIC DNA]</scope>
    <source>
        <strain evidence="4 5">OJF2</strain>
    </source>
</reference>